<proteinExistence type="inferred from homology"/>
<dbReference type="Gene3D" id="2.40.30.30">
    <property type="entry name" value="Riboflavin kinase-like"/>
    <property type="match status" value="1"/>
</dbReference>
<dbReference type="InterPro" id="IPR015864">
    <property type="entry name" value="FAD_synthase"/>
</dbReference>
<dbReference type="InterPro" id="IPR023465">
    <property type="entry name" value="Riboflavin_kinase_dom_sf"/>
</dbReference>
<protein>
    <recommendedName>
        <fullName evidence="14">Riboflavin biosynthesis protein</fullName>
    </recommendedName>
    <domain>
        <recommendedName>
            <fullName evidence="14">Riboflavin kinase</fullName>
            <ecNumber evidence="14">2.7.1.26</ecNumber>
        </recommendedName>
        <alternativeName>
            <fullName evidence="14">Flavokinase</fullName>
        </alternativeName>
    </domain>
    <domain>
        <recommendedName>
            <fullName evidence="14">FMN adenylyltransferase</fullName>
            <ecNumber evidence="14">2.7.7.2</ecNumber>
        </recommendedName>
        <alternativeName>
            <fullName evidence="14">FAD pyrophosphorylase</fullName>
        </alternativeName>
        <alternativeName>
            <fullName evidence="14">FAD synthase</fullName>
        </alternativeName>
    </domain>
</protein>
<dbReference type="SUPFAM" id="SSF82114">
    <property type="entry name" value="Riboflavin kinase-like"/>
    <property type="match status" value="1"/>
</dbReference>
<reference evidence="16 17" key="1">
    <citation type="submission" date="2021-01" db="EMBL/GenBank/DDBJ databases">
        <title>Genomic Encyclopedia of Type Strains, Phase IV (KMG-IV): sequencing the most valuable type-strain genomes for metagenomic binning, comparative biology and taxonomic classification.</title>
        <authorList>
            <person name="Goeker M."/>
        </authorList>
    </citation>
    <scope>NUCLEOTIDE SEQUENCE [LARGE SCALE GENOMIC DNA]</scope>
    <source>
        <strain evidence="16 17">DSM 24436</strain>
    </source>
</reference>
<evidence type="ECO:0000313" key="16">
    <source>
        <dbReference type="EMBL" id="MBM7560633.1"/>
    </source>
</evidence>
<evidence type="ECO:0000256" key="5">
    <source>
        <dbReference type="ARBA" id="ARBA00022679"/>
    </source>
</evidence>
<evidence type="ECO:0000256" key="3">
    <source>
        <dbReference type="ARBA" id="ARBA00022630"/>
    </source>
</evidence>
<evidence type="ECO:0000256" key="13">
    <source>
        <dbReference type="ARBA" id="ARBA00049494"/>
    </source>
</evidence>
<dbReference type="InterPro" id="IPR023468">
    <property type="entry name" value="Riboflavin_kinase"/>
</dbReference>
<dbReference type="PANTHER" id="PTHR22749:SF6">
    <property type="entry name" value="RIBOFLAVIN KINASE"/>
    <property type="match status" value="1"/>
</dbReference>
<comment type="similarity">
    <text evidence="14">Belongs to the ribF family.</text>
</comment>
<evidence type="ECO:0000256" key="12">
    <source>
        <dbReference type="ARBA" id="ARBA00047880"/>
    </source>
</evidence>
<evidence type="ECO:0000256" key="4">
    <source>
        <dbReference type="ARBA" id="ARBA00022643"/>
    </source>
</evidence>
<evidence type="ECO:0000256" key="14">
    <source>
        <dbReference type="PIRNR" id="PIRNR004491"/>
    </source>
</evidence>
<sequence>MKIYFELENIDPQLAFTSVALGTFDGLHIGHMEIINHMKQVAAERNLKSFVYTFSNHPKEILNPDDVPSKIMDIDEKVQIFTRNTIDYLALLKFDQRQFELSPERFIKEILVDTLNMKHLTVGYDYKFGAGAKGDVETLKKYASQYRYTYDIIQPVLRQGIRVSSSLIRSLLAEGNIEEANKYLGRNHFIKGTVVKGKGRGKALGFPTANLRIKENVSTIKPGVYITETHWRGFVYPSATNVGFNPTYNQTGIHMETYILGIDHPMYDELIEVHFLKRIRDEVKFSSENELIQAMNGDIQNMKAYFSLL</sequence>
<comment type="catalytic activity">
    <reaction evidence="13 14">
        <text>FMN + ATP + H(+) = FAD + diphosphate</text>
        <dbReference type="Rhea" id="RHEA:17237"/>
        <dbReference type="ChEBI" id="CHEBI:15378"/>
        <dbReference type="ChEBI" id="CHEBI:30616"/>
        <dbReference type="ChEBI" id="CHEBI:33019"/>
        <dbReference type="ChEBI" id="CHEBI:57692"/>
        <dbReference type="ChEBI" id="CHEBI:58210"/>
        <dbReference type="EC" id="2.7.7.2"/>
    </reaction>
</comment>
<keyword evidence="8 14" id="KW-0418">Kinase</keyword>
<keyword evidence="4 14" id="KW-0288">FMN</keyword>
<evidence type="ECO:0000256" key="6">
    <source>
        <dbReference type="ARBA" id="ARBA00022695"/>
    </source>
</evidence>
<organism evidence="16 17">
    <name type="scientific">Fusibacter tunisiensis</name>
    <dbReference type="NCBI Taxonomy" id="1008308"/>
    <lineage>
        <taxon>Bacteria</taxon>
        <taxon>Bacillati</taxon>
        <taxon>Bacillota</taxon>
        <taxon>Clostridia</taxon>
        <taxon>Eubacteriales</taxon>
        <taxon>Eubacteriales Family XII. Incertae Sedis</taxon>
        <taxon>Fusibacter</taxon>
    </lineage>
</organism>
<evidence type="ECO:0000256" key="11">
    <source>
        <dbReference type="ARBA" id="ARBA00023268"/>
    </source>
</evidence>
<keyword evidence="11" id="KW-0511">Multifunctional enzyme</keyword>
<evidence type="ECO:0000256" key="1">
    <source>
        <dbReference type="ARBA" id="ARBA00004726"/>
    </source>
</evidence>
<dbReference type="EMBL" id="JAFBDT010000001">
    <property type="protein sequence ID" value="MBM7560633.1"/>
    <property type="molecule type" value="Genomic_DNA"/>
</dbReference>
<dbReference type="Pfam" id="PF01687">
    <property type="entry name" value="Flavokinase"/>
    <property type="match status" value="1"/>
</dbReference>
<evidence type="ECO:0000256" key="7">
    <source>
        <dbReference type="ARBA" id="ARBA00022741"/>
    </source>
</evidence>
<keyword evidence="9 14" id="KW-0274">FAD</keyword>
<dbReference type="NCBIfam" id="NF004162">
    <property type="entry name" value="PRK05627.1-5"/>
    <property type="match status" value="1"/>
</dbReference>
<keyword evidence="10 14" id="KW-0067">ATP-binding</keyword>
<keyword evidence="5 14" id="KW-0808">Transferase</keyword>
<dbReference type="PIRSF" id="PIRSF004491">
    <property type="entry name" value="FAD_Synth"/>
    <property type="match status" value="1"/>
</dbReference>
<accession>A0ABS2MMK3</accession>
<keyword evidence="6 14" id="KW-0548">Nucleotidyltransferase</keyword>
<dbReference type="EC" id="2.7.1.26" evidence="14"/>
<evidence type="ECO:0000256" key="10">
    <source>
        <dbReference type="ARBA" id="ARBA00022840"/>
    </source>
</evidence>
<keyword evidence="7 14" id="KW-0547">Nucleotide-binding</keyword>
<comment type="pathway">
    <text evidence="2 14">Cofactor biosynthesis; FMN biosynthesis; FMN from riboflavin (ATP route): step 1/1.</text>
</comment>
<dbReference type="NCBIfam" id="TIGR00083">
    <property type="entry name" value="ribF"/>
    <property type="match status" value="1"/>
</dbReference>
<evidence type="ECO:0000259" key="15">
    <source>
        <dbReference type="SMART" id="SM00904"/>
    </source>
</evidence>
<dbReference type="SUPFAM" id="SSF52374">
    <property type="entry name" value="Nucleotidylyl transferase"/>
    <property type="match status" value="1"/>
</dbReference>
<evidence type="ECO:0000256" key="8">
    <source>
        <dbReference type="ARBA" id="ARBA00022777"/>
    </source>
</evidence>
<name>A0ABS2MMK3_9FIRM</name>
<comment type="catalytic activity">
    <reaction evidence="12 14">
        <text>riboflavin + ATP = FMN + ADP + H(+)</text>
        <dbReference type="Rhea" id="RHEA:14357"/>
        <dbReference type="ChEBI" id="CHEBI:15378"/>
        <dbReference type="ChEBI" id="CHEBI:30616"/>
        <dbReference type="ChEBI" id="CHEBI:57986"/>
        <dbReference type="ChEBI" id="CHEBI:58210"/>
        <dbReference type="ChEBI" id="CHEBI:456216"/>
        <dbReference type="EC" id="2.7.1.26"/>
    </reaction>
</comment>
<evidence type="ECO:0000256" key="9">
    <source>
        <dbReference type="ARBA" id="ARBA00022827"/>
    </source>
</evidence>
<dbReference type="Pfam" id="PF06574">
    <property type="entry name" value="FAD_syn"/>
    <property type="match status" value="1"/>
</dbReference>
<dbReference type="GO" id="GO:0008531">
    <property type="term" value="F:riboflavin kinase activity"/>
    <property type="evidence" value="ECO:0007669"/>
    <property type="project" value="UniProtKB-EC"/>
</dbReference>
<dbReference type="GO" id="GO:0003919">
    <property type="term" value="F:FMN adenylyltransferase activity"/>
    <property type="evidence" value="ECO:0007669"/>
    <property type="project" value="UniProtKB-EC"/>
</dbReference>
<dbReference type="PANTHER" id="PTHR22749">
    <property type="entry name" value="RIBOFLAVIN KINASE/FMN ADENYLYLTRANSFERASE"/>
    <property type="match status" value="1"/>
</dbReference>
<dbReference type="InterPro" id="IPR015865">
    <property type="entry name" value="Riboflavin_kinase_bac/euk"/>
</dbReference>
<comment type="caution">
    <text evidence="16">The sequence shown here is derived from an EMBL/GenBank/DDBJ whole genome shotgun (WGS) entry which is preliminary data.</text>
</comment>
<dbReference type="CDD" id="cd02064">
    <property type="entry name" value="FAD_synthetase_N"/>
    <property type="match status" value="1"/>
</dbReference>
<dbReference type="InterPro" id="IPR014729">
    <property type="entry name" value="Rossmann-like_a/b/a_fold"/>
</dbReference>
<dbReference type="SMART" id="SM00904">
    <property type="entry name" value="Flavokinase"/>
    <property type="match status" value="1"/>
</dbReference>
<gene>
    <name evidence="16" type="ORF">JOC49_000142</name>
</gene>
<dbReference type="Proteomes" id="UP000767854">
    <property type="component" value="Unassembled WGS sequence"/>
</dbReference>
<dbReference type="Gene3D" id="3.40.50.620">
    <property type="entry name" value="HUPs"/>
    <property type="match status" value="1"/>
</dbReference>
<comment type="pathway">
    <text evidence="1 14">Cofactor biosynthesis; FAD biosynthesis; FAD from FMN: step 1/1.</text>
</comment>
<dbReference type="EC" id="2.7.7.2" evidence="14"/>
<evidence type="ECO:0000256" key="2">
    <source>
        <dbReference type="ARBA" id="ARBA00005201"/>
    </source>
</evidence>
<dbReference type="InterPro" id="IPR002606">
    <property type="entry name" value="Riboflavin_kinase_bac"/>
</dbReference>
<keyword evidence="17" id="KW-1185">Reference proteome</keyword>
<feature type="domain" description="Riboflavin kinase" evidence="15">
    <location>
        <begin position="183"/>
        <end position="307"/>
    </location>
</feature>
<evidence type="ECO:0000313" key="17">
    <source>
        <dbReference type="Proteomes" id="UP000767854"/>
    </source>
</evidence>
<dbReference type="RefSeq" id="WP_204661180.1">
    <property type="nucleotide sequence ID" value="NZ_JAFBDT010000001.1"/>
</dbReference>
<keyword evidence="3 14" id="KW-0285">Flavoprotein</keyword>